<dbReference type="GO" id="GO:0007169">
    <property type="term" value="P:cell surface receptor protein tyrosine kinase signaling pathway"/>
    <property type="evidence" value="ECO:0007669"/>
    <property type="project" value="TreeGrafter"/>
</dbReference>
<dbReference type="GO" id="GO:0043235">
    <property type="term" value="C:receptor complex"/>
    <property type="evidence" value="ECO:0007669"/>
    <property type="project" value="TreeGrafter"/>
</dbReference>
<reference evidence="3" key="1">
    <citation type="submission" date="2010-08" db="EMBL/GenBank/DDBJ databases">
        <authorList>
            <consortium name="Caenorhabditis japonica Sequencing Consortium"/>
            <person name="Wilson R.K."/>
        </authorList>
    </citation>
    <scope>NUCLEOTIDE SEQUENCE [LARGE SCALE GENOMIC DNA]</scope>
    <source>
        <strain evidence="3">DF5081</strain>
    </source>
</reference>
<dbReference type="Proteomes" id="UP000005237">
    <property type="component" value="Unassembled WGS sequence"/>
</dbReference>
<evidence type="ECO:0000259" key="1">
    <source>
        <dbReference type="Pfam" id="PF07714"/>
    </source>
</evidence>
<evidence type="ECO:0000313" key="3">
    <source>
        <dbReference type="Proteomes" id="UP000005237"/>
    </source>
</evidence>
<dbReference type="GO" id="GO:0005886">
    <property type="term" value="C:plasma membrane"/>
    <property type="evidence" value="ECO:0007669"/>
    <property type="project" value="TreeGrafter"/>
</dbReference>
<dbReference type="InterPro" id="IPR001245">
    <property type="entry name" value="Ser-Thr/Tyr_kinase_cat_dom"/>
</dbReference>
<keyword evidence="3" id="KW-1185">Reference proteome</keyword>
<dbReference type="GO" id="GO:0004714">
    <property type="term" value="F:transmembrane receptor protein tyrosine kinase activity"/>
    <property type="evidence" value="ECO:0007669"/>
    <property type="project" value="TreeGrafter"/>
</dbReference>
<dbReference type="Pfam" id="PF07714">
    <property type="entry name" value="PK_Tyr_Ser-Thr"/>
    <property type="match status" value="1"/>
</dbReference>
<protein>
    <submittedName>
        <fullName evidence="2">PK_Tyr_Ser-Thr domain-containing protein</fullName>
    </submittedName>
</protein>
<dbReference type="InterPro" id="IPR011009">
    <property type="entry name" value="Kinase-like_dom_sf"/>
</dbReference>
<dbReference type="AlphaFoldDB" id="A0A8R1IW54"/>
<dbReference type="Gene3D" id="1.10.510.10">
    <property type="entry name" value="Transferase(Phosphotransferase) domain 1"/>
    <property type="match status" value="1"/>
</dbReference>
<dbReference type="EnsemblMetazoa" id="CJA41099.1">
    <property type="protein sequence ID" value="CJA41099.1"/>
    <property type="gene ID" value="WBGene00216947"/>
</dbReference>
<dbReference type="SUPFAM" id="SSF56112">
    <property type="entry name" value="Protein kinase-like (PK-like)"/>
    <property type="match status" value="1"/>
</dbReference>
<dbReference type="PANTHER" id="PTHR24416">
    <property type="entry name" value="TYROSINE-PROTEIN KINASE RECEPTOR"/>
    <property type="match status" value="1"/>
</dbReference>
<proteinExistence type="predicted"/>
<name>A0A8R1IW54_CAEJA</name>
<sequence length="78" mass="8801">MGLSPIPSHSSEAVFMNIYRTPIQDVVRYIEKGYRMEAPEGCPPEVFKVMNETWALSAQDRPTFGEVLKRLSDIAVTV</sequence>
<accession>A0A8R1IW54</accession>
<dbReference type="InterPro" id="IPR050122">
    <property type="entry name" value="RTK"/>
</dbReference>
<dbReference type="PANTHER" id="PTHR24416:SF611">
    <property type="entry name" value="TYROSINE-PROTEIN KINASE TRANSMEMBRANE RECEPTOR ROR"/>
    <property type="match status" value="1"/>
</dbReference>
<feature type="domain" description="Serine-threonine/tyrosine-protein kinase catalytic" evidence="1">
    <location>
        <begin position="21"/>
        <end position="71"/>
    </location>
</feature>
<evidence type="ECO:0000313" key="2">
    <source>
        <dbReference type="EnsemblMetazoa" id="CJA41099.1"/>
    </source>
</evidence>
<organism evidence="2 3">
    <name type="scientific">Caenorhabditis japonica</name>
    <dbReference type="NCBI Taxonomy" id="281687"/>
    <lineage>
        <taxon>Eukaryota</taxon>
        <taxon>Metazoa</taxon>
        <taxon>Ecdysozoa</taxon>
        <taxon>Nematoda</taxon>
        <taxon>Chromadorea</taxon>
        <taxon>Rhabditida</taxon>
        <taxon>Rhabditina</taxon>
        <taxon>Rhabditomorpha</taxon>
        <taxon>Rhabditoidea</taxon>
        <taxon>Rhabditidae</taxon>
        <taxon>Peloderinae</taxon>
        <taxon>Caenorhabditis</taxon>
    </lineage>
</organism>
<reference evidence="2" key="2">
    <citation type="submission" date="2022-06" db="UniProtKB">
        <authorList>
            <consortium name="EnsemblMetazoa"/>
        </authorList>
    </citation>
    <scope>IDENTIFICATION</scope>
    <source>
        <strain evidence="2">DF5081</strain>
    </source>
</reference>